<dbReference type="EMBL" id="KC352682">
    <property type="protein sequence ID" value="AGH62545.1"/>
    <property type="molecule type" value="Genomic_DNA"/>
</dbReference>
<name>M4T4A5_SERMA</name>
<accession>M4T4A5</accession>
<protein>
    <submittedName>
        <fullName evidence="1">Uncharacterized protein</fullName>
    </submittedName>
</protein>
<dbReference type="EMBL" id="KF318367">
    <property type="protein sequence ID" value="AGZ03784.1"/>
    <property type="molecule type" value="Genomic_DNA"/>
</dbReference>
<dbReference type="EMBL" id="KF615855">
    <property type="protein sequence ID" value="AGZ03858.1"/>
    <property type="molecule type" value="Genomic_DNA"/>
</dbReference>
<reference evidence="1" key="1">
    <citation type="submission" date="2012-12" db="EMBL/GenBank/DDBJ databases">
        <title>Emergence of Serratia marcescens harboring SME-type class A carbapenemases in Canada.</title>
        <authorList>
            <person name="Boyd D.A."/>
            <person name="Mataseje L.F."/>
            <person name="Mulvey M.R."/>
        </authorList>
    </citation>
    <scope>NUCLEOTIDE SEQUENCE</scope>
    <source>
        <strain evidence="1">N10-408</strain>
    </source>
</reference>
<proteinExistence type="predicted"/>
<dbReference type="AlphaFoldDB" id="M4T4A5"/>
<evidence type="ECO:0000313" key="1">
    <source>
        <dbReference type="EMBL" id="AGH62545.1"/>
    </source>
</evidence>
<evidence type="ECO:0000313" key="3">
    <source>
        <dbReference type="EMBL" id="AGZ03823.1"/>
    </source>
</evidence>
<dbReference type="EMBL" id="KF445086">
    <property type="protein sequence ID" value="AGZ03823.1"/>
    <property type="molecule type" value="Genomic_DNA"/>
</dbReference>
<gene>
    <name evidence="3" type="ORF">SME10408_25</name>
    <name evidence="2" type="ORF">SME112820_25</name>
    <name evidence="4" type="ORF">SME12620_25</name>
</gene>
<sequence length="57" mass="6600">MLRLVLLSLEQNYSHMVNLSFLSVCRHISNILINRTIQFCCSSDILIMFAYAESPIH</sequence>
<organism evidence="1">
    <name type="scientific">Serratia marcescens</name>
    <dbReference type="NCBI Taxonomy" id="615"/>
    <lineage>
        <taxon>Bacteria</taxon>
        <taxon>Pseudomonadati</taxon>
        <taxon>Pseudomonadota</taxon>
        <taxon>Gammaproteobacteria</taxon>
        <taxon>Enterobacterales</taxon>
        <taxon>Yersiniaceae</taxon>
        <taxon>Serratia</taxon>
    </lineage>
</organism>
<reference evidence="2" key="2">
    <citation type="journal article" date="2014" name="J. Antimicrob. Chemother.">
        <title>Serratia marcescens harbouring SME-type class A carbapenemases in Canada and the presence of blaSME on a novel genomic island, SmarGI1-1.</title>
        <authorList>
            <person name="Mataseje L.F."/>
            <person name="Boyd D.A."/>
            <person name="Delport J."/>
            <person name="Hoang L."/>
            <person name="Imperial M."/>
            <person name="Lefebvre B."/>
            <person name="Kuhn M."/>
            <person name="Van Caeseele P."/>
            <person name="Willey B.M."/>
            <person name="Mulvey M.R."/>
        </authorList>
    </citation>
    <scope>NUCLEOTIDE SEQUENCE</scope>
    <source>
        <strain evidence="3">N10-0408</strain>
        <strain evidence="2">N11-2820</strain>
        <strain evidence="4">N12-0620</strain>
    </source>
</reference>
<evidence type="ECO:0000313" key="4">
    <source>
        <dbReference type="EMBL" id="AGZ03858.1"/>
    </source>
</evidence>
<evidence type="ECO:0000313" key="2">
    <source>
        <dbReference type="EMBL" id="AGZ03784.1"/>
    </source>
</evidence>